<feature type="compositionally biased region" description="Basic and acidic residues" evidence="1">
    <location>
        <begin position="796"/>
        <end position="834"/>
    </location>
</feature>
<feature type="region of interest" description="Disordered" evidence="1">
    <location>
        <begin position="793"/>
        <end position="843"/>
    </location>
</feature>
<feature type="region of interest" description="Disordered" evidence="1">
    <location>
        <begin position="235"/>
        <end position="260"/>
    </location>
</feature>
<evidence type="ECO:0000313" key="2">
    <source>
        <dbReference type="EMBL" id="KAH3894171.1"/>
    </source>
</evidence>
<feature type="region of interest" description="Disordered" evidence="1">
    <location>
        <begin position="347"/>
        <end position="378"/>
    </location>
</feature>
<dbReference type="EMBL" id="JAIWYP010000001">
    <property type="protein sequence ID" value="KAH3894171.1"/>
    <property type="molecule type" value="Genomic_DNA"/>
</dbReference>
<protein>
    <submittedName>
        <fullName evidence="2">Uncharacterized protein</fullName>
    </submittedName>
</protein>
<keyword evidence="3" id="KW-1185">Reference proteome</keyword>
<feature type="compositionally biased region" description="Polar residues" evidence="1">
    <location>
        <begin position="248"/>
        <end position="258"/>
    </location>
</feature>
<dbReference type="AlphaFoldDB" id="A0A9D4NGD2"/>
<dbReference type="Proteomes" id="UP000828390">
    <property type="component" value="Unassembled WGS sequence"/>
</dbReference>
<name>A0A9D4NGD2_DREPO</name>
<proteinExistence type="predicted"/>
<reference evidence="2" key="1">
    <citation type="journal article" date="2019" name="bioRxiv">
        <title>The Genome of the Zebra Mussel, Dreissena polymorpha: A Resource for Invasive Species Research.</title>
        <authorList>
            <person name="McCartney M.A."/>
            <person name="Auch B."/>
            <person name="Kono T."/>
            <person name="Mallez S."/>
            <person name="Zhang Y."/>
            <person name="Obille A."/>
            <person name="Becker A."/>
            <person name="Abrahante J.E."/>
            <person name="Garbe J."/>
            <person name="Badalamenti J.P."/>
            <person name="Herman A."/>
            <person name="Mangelson H."/>
            <person name="Liachko I."/>
            <person name="Sullivan S."/>
            <person name="Sone E.D."/>
            <person name="Koren S."/>
            <person name="Silverstein K.A.T."/>
            <person name="Beckman K.B."/>
            <person name="Gohl D.M."/>
        </authorList>
    </citation>
    <scope>NUCLEOTIDE SEQUENCE</scope>
    <source>
        <strain evidence="2">Duluth1</strain>
        <tissue evidence="2">Whole animal</tissue>
    </source>
</reference>
<gene>
    <name evidence="2" type="ORF">DPMN_018329</name>
</gene>
<accession>A0A9D4NGD2</accession>
<evidence type="ECO:0000313" key="3">
    <source>
        <dbReference type="Proteomes" id="UP000828390"/>
    </source>
</evidence>
<reference evidence="2" key="2">
    <citation type="submission" date="2020-11" db="EMBL/GenBank/DDBJ databases">
        <authorList>
            <person name="McCartney M.A."/>
            <person name="Auch B."/>
            <person name="Kono T."/>
            <person name="Mallez S."/>
            <person name="Becker A."/>
            <person name="Gohl D.M."/>
            <person name="Silverstein K.A.T."/>
            <person name="Koren S."/>
            <person name="Bechman K.B."/>
            <person name="Herman A."/>
            <person name="Abrahante J.E."/>
            <person name="Garbe J."/>
        </authorList>
    </citation>
    <scope>NUCLEOTIDE SEQUENCE</scope>
    <source>
        <strain evidence="2">Duluth1</strain>
        <tissue evidence="2">Whole animal</tissue>
    </source>
</reference>
<sequence length="843" mass="95648">MKIHEYFGFLSPILQKSLNIDDFPVYKLSIRTYNAVFRSNRNIGEPLNNGCFALNTGTVGNSFSASSLHSCIELHCPVHASPASVDVTEPIGNEDASVDFCNLITLTESDECAKNKPDDVAFLCPHLQRHFKIESFPFYVRSVQYFTAKPVAYKLFDTGTTFARRELWKTPVQSTVDVSNTNIANTLLVDKYIYQDSYDDRSLKAIEQKLASIKEVDISDLKAKYSFLFGEDYSSSSTKSSKRRNTNIHTVTGNNNSDINRHKARRSLTGLLNDICRSDCITLTPEELTIDDLQNMLTETNSKINFMKELISVKNKNSSTMKPCEQSSGSPMCWSPSQSAYTSTQARSHVGSPGHLATLRRASNPDHTPTPHDSPDSTVHFLCRTPMSLAVDRNVADVSTPPYQMHPKTHAAHNSGVFLHGCSPLVTHVLPSEVKCITENNETLKSGKPDYHSAARFRQRVSPLFPQALPVDLHYSDADMSRTAVYKTENTFSEDIFESECPYAIPGLCDSQDCYVNSIETTHAESLALSTSPRLRLEDYNLDYYYKKPEGFIAKPMSPAIPCIYEARDSSGVVYDYSQLQELVDTISYHEHRGDVDSSLHGEIPEDIYSSTISEDEGRKGEADTISFVIRRNVDEVKRAMSHGDLRQNMGSIATVPKSSPFVKGTGELMKEYTNIKGIHKSEYEGGSRPERINVSKYEPTIVHVTNNTFSGDVNCSSLYCDPNDRRQESHRTHDDRYMNHKEAYRKSGVSVDRRFGPYLIEGDGRKRRCSLFRDRSPSYHSERAYFNHRRKSIGRSHECASRKSNECARRRSPKMEKRQSQERTSRRSYERYRERVKRTRYR</sequence>
<comment type="caution">
    <text evidence="2">The sequence shown here is derived from an EMBL/GenBank/DDBJ whole genome shotgun (WGS) entry which is preliminary data.</text>
</comment>
<organism evidence="2 3">
    <name type="scientific">Dreissena polymorpha</name>
    <name type="common">Zebra mussel</name>
    <name type="synonym">Mytilus polymorpha</name>
    <dbReference type="NCBI Taxonomy" id="45954"/>
    <lineage>
        <taxon>Eukaryota</taxon>
        <taxon>Metazoa</taxon>
        <taxon>Spiralia</taxon>
        <taxon>Lophotrochozoa</taxon>
        <taxon>Mollusca</taxon>
        <taxon>Bivalvia</taxon>
        <taxon>Autobranchia</taxon>
        <taxon>Heteroconchia</taxon>
        <taxon>Euheterodonta</taxon>
        <taxon>Imparidentia</taxon>
        <taxon>Neoheterodontei</taxon>
        <taxon>Myida</taxon>
        <taxon>Dreissenoidea</taxon>
        <taxon>Dreissenidae</taxon>
        <taxon>Dreissena</taxon>
    </lineage>
</organism>
<evidence type="ECO:0000256" key="1">
    <source>
        <dbReference type="SAM" id="MobiDB-lite"/>
    </source>
</evidence>